<dbReference type="KEGG" id="gtr:GLOTRDRAFT_128584"/>
<proteinExistence type="predicted"/>
<dbReference type="Proteomes" id="UP000030669">
    <property type="component" value="Unassembled WGS sequence"/>
</dbReference>
<feature type="compositionally biased region" description="Basic and acidic residues" evidence="1">
    <location>
        <begin position="209"/>
        <end position="220"/>
    </location>
</feature>
<dbReference type="eggNOG" id="ENOG502S97N">
    <property type="taxonomic scope" value="Eukaryota"/>
</dbReference>
<keyword evidence="3" id="KW-1185">Reference proteome</keyword>
<feature type="region of interest" description="Disordered" evidence="1">
    <location>
        <begin position="44"/>
        <end position="236"/>
    </location>
</feature>
<dbReference type="AlphaFoldDB" id="S7Q9P8"/>
<evidence type="ECO:0000256" key="1">
    <source>
        <dbReference type="SAM" id="MobiDB-lite"/>
    </source>
</evidence>
<dbReference type="GeneID" id="19301755"/>
<dbReference type="RefSeq" id="XP_007865345.1">
    <property type="nucleotide sequence ID" value="XM_007867154.1"/>
</dbReference>
<feature type="compositionally biased region" description="Polar residues" evidence="1">
    <location>
        <begin position="44"/>
        <end position="53"/>
    </location>
</feature>
<feature type="compositionally biased region" description="Low complexity" evidence="1">
    <location>
        <begin position="123"/>
        <end position="145"/>
    </location>
</feature>
<organism evidence="2 3">
    <name type="scientific">Gloeophyllum trabeum (strain ATCC 11539 / FP-39264 / Madison 617)</name>
    <name type="common">Brown rot fungus</name>
    <dbReference type="NCBI Taxonomy" id="670483"/>
    <lineage>
        <taxon>Eukaryota</taxon>
        <taxon>Fungi</taxon>
        <taxon>Dikarya</taxon>
        <taxon>Basidiomycota</taxon>
        <taxon>Agaricomycotina</taxon>
        <taxon>Agaricomycetes</taxon>
        <taxon>Gloeophyllales</taxon>
        <taxon>Gloeophyllaceae</taxon>
        <taxon>Gloeophyllum</taxon>
    </lineage>
</organism>
<reference evidence="2 3" key="1">
    <citation type="journal article" date="2012" name="Science">
        <title>The Paleozoic origin of enzymatic lignin decomposition reconstructed from 31 fungal genomes.</title>
        <authorList>
            <person name="Floudas D."/>
            <person name="Binder M."/>
            <person name="Riley R."/>
            <person name="Barry K."/>
            <person name="Blanchette R.A."/>
            <person name="Henrissat B."/>
            <person name="Martinez A.T."/>
            <person name="Otillar R."/>
            <person name="Spatafora J.W."/>
            <person name="Yadav J.S."/>
            <person name="Aerts A."/>
            <person name="Benoit I."/>
            <person name="Boyd A."/>
            <person name="Carlson A."/>
            <person name="Copeland A."/>
            <person name="Coutinho P.M."/>
            <person name="de Vries R.P."/>
            <person name="Ferreira P."/>
            <person name="Findley K."/>
            <person name="Foster B."/>
            <person name="Gaskell J."/>
            <person name="Glotzer D."/>
            <person name="Gorecki P."/>
            <person name="Heitman J."/>
            <person name="Hesse C."/>
            <person name="Hori C."/>
            <person name="Igarashi K."/>
            <person name="Jurgens J.A."/>
            <person name="Kallen N."/>
            <person name="Kersten P."/>
            <person name="Kohler A."/>
            <person name="Kuees U."/>
            <person name="Kumar T.K.A."/>
            <person name="Kuo A."/>
            <person name="LaButti K."/>
            <person name="Larrondo L.F."/>
            <person name="Lindquist E."/>
            <person name="Ling A."/>
            <person name="Lombard V."/>
            <person name="Lucas S."/>
            <person name="Lundell T."/>
            <person name="Martin R."/>
            <person name="McLaughlin D.J."/>
            <person name="Morgenstern I."/>
            <person name="Morin E."/>
            <person name="Murat C."/>
            <person name="Nagy L.G."/>
            <person name="Nolan M."/>
            <person name="Ohm R.A."/>
            <person name="Patyshakuliyeva A."/>
            <person name="Rokas A."/>
            <person name="Ruiz-Duenas F.J."/>
            <person name="Sabat G."/>
            <person name="Salamov A."/>
            <person name="Samejima M."/>
            <person name="Schmutz J."/>
            <person name="Slot J.C."/>
            <person name="St John F."/>
            <person name="Stenlid J."/>
            <person name="Sun H."/>
            <person name="Sun S."/>
            <person name="Syed K."/>
            <person name="Tsang A."/>
            <person name="Wiebenga A."/>
            <person name="Young D."/>
            <person name="Pisabarro A."/>
            <person name="Eastwood D.C."/>
            <person name="Martin F."/>
            <person name="Cullen D."/>
            <person name="Grigoriev I.V."/>
            <person name="Hibbett D.S."/>
        </authorList>
    </citation>
    <scope>NUCLEOTIDE SEQUENCE [LARGE SCALE GENOMIC DNA]</scope>
    <source>
        <strain evidence="2 3">ATCC 11539</strain>
    </source>
</reference>
<evidence type="ECO:0000313" key="2">
    <source>
        <dbReference type="EMBL" id="EPQ56646.1"/>
    </source>
</evidence>
<dbReference type="EMBL" id="KB469300">
    <property type="protein sequence ID" value="EPQ56646.1"/>
    <property type="molecule type" value="Genomic_DNA"/>
</dbReference>
<dbReference type="OrthoDB" id="2564465at2759"/>
<feature type="compositionally biased region" description="Basic residues" evidence="1">
    <location>
        <begin position="111"/>
        <end position="122"/>
    </location>
</feature>
<feature type="compositionally biased region" description="Basic and acidic residues" evidence="1">
    <location>
        <begin position="314"/>
        <end position="330"/>
    </location>
</feature>
<dbReference type="OMA" id="PAREVNN"/>
<gene>
    <name evidence="2" type="ORF">GLOTRDRAFT_128584</name>
</gene>
<dbReference type="HOGENOM" id="CLU_037757_0_0_1"/>
<feature type="region of interest" description="Disordered" evidence="1">
    <location>
        <begin position="266"/>
        <end position="375"/>
    </location>
</feature>
<feature type="compositionally biased region" description="Polar residues" evidence="1">
    <location>
        <begin position="161"/>
        <end position="172"/>
    </location>
</feature>
<protein>
    <submittedName>
        <fullName evidence="2">Uncharacterized protein</fullName>
    </submittedName>
</protein>
<feature type="compositionally biased region" description="Basic and acidic residues" evidence="1">
    <location>
        <begin position="366"/>
        <end position="375"/>
    </location>
</feature>
<feature type="compositionally biased region" description="Acidic residues" evidence="1">
    <location>
        <begin position="266"/>
        <end position="278"/>
    </location>
</feature>
<name>S7Q9P8_GLOTA</name>
<evidence type="ECO:0000313" key="3">
    <source>
        <dbReference type="Proteomes" id="UP000030669"/>
    </source>
</evidence>
<sequence length="375" mass="39877">MSSTVVVSSVVGAVALAYGYIQYSKGSAHQSDSHLDTSINKLVQAAGTQSQAGKKNKKKKKADGASPSPALETETERKPVVVRFPPVASVPGEFDSGSNASLEPSEPAQPKVKKAKKKKAKRAAPAGTQSDSSAGAGPSSSLHSLQPISAGGKPEQKETLSVDTDSSWTQVNSRRRKEASDAAPSAEHTSDAGLAASSVGDRSEEEAEEVNRKTFAEKMLPKPRKTGVEDMTETPDYPGVARVMRVQPQPGEQPAAGFSWADYEDVNVGDDADGEDDGGWGVVKSRSRRKATPPATSEFKAPETLTKKQRQNAARKEAERAAKVQAEAERQAALAKHKRELERIRMAEQFNASKGKKPSGGMSAAVDEKGKLVWE</sequence>
<accession>S7Q9P8</accession>